<comment type="caution">
    <text evidence="2">The sequence shown here is derived from an EMBL/GenBank/DDBJ whole genome shotgun (WGS) entry which is preliminary data.</text>
</comment>
<evidence type="ECO:0000313" key="2">
    <source>
        <dbReference type="EMBL" id="PLB54023.1"/>
    </source>
</evidence>
<dbReference type="STRING" id="1392250.A0A2I2GMC1"/>
<accession>A0A2I2GMC1</accession>
<dbReference type="RefSeq" id="XP_024709325.1">
    <property type="nucleotide sequence ID" value="XM_024855338.1"/>
</dbReference>
<dbReference type="Proteomes" id="UP000234275">
    <property type="component" value="Unassembled WGS sequence"/>
</dbReference>
<gene>
    <name evidence="2" type="ORF">P170DRAFT_7013</name>
</gene>
<keyword evidence="1" id="KW-1133">Transmembrane helix</keyword>
<evidence type="ECO:0000313" key="3">
    <source>
        <dbReference type="Proteomes" id="UP000234275"/>
    </source>
</evidence>
<protein>
    <submittedName>
        <fullName evidence="2">Uncharacterized protein</fullName>
    </submittedName>
</protein>
<evidence type="ECO:0000256" key="1">
    <source>
        <dbReference type="SAM" id="Phobius"/>
    </source>
</evidence>
<sequence length="68" mass="7577">MPSSNENESTASKQRVTTLVLLALAILFLFLRIISRRIKRVPLGLDDWTLILGLVGQLPMTLTDSVHC</sequence>
<keyword evidence="3" id="KW-1185">Reference proteome</keyword>
<keyword evidence="1" id="KW-0472">Membrane</keyword>
<proteinExistence type="predicted"/>
<dbReference type="EMBL" id="MSFO01000001">
    <property type="protein sequence ID" value="PLB54023.1"/>
    <property type="molecule type" value="Genomic_DNA"/>
</dbReference>
<feature type="transmembrane region" description="Helical" evidence="1">
    <location>
        <begin position="16"/>
        <end position="34"/>
    </location>
</feature>
<reference evidence="2 3" key="1">
    <citation type="submission" date="2016-12" db="EMBL/GenBank/DDBJ databases">
        <title>The genomes of Aspergillus section Nigri reveals drivers in fungal speciation.</title>
        <authorList>
            <consortium name="DOE Joint Genome Institute"/>
            <person name="Vesth T.C."/>
            <person name="Nybo J."/>
            <person name="Theobald S."/>
            <person name="Brandl J."/>
            <person name="Frisvad J.C."/>
            <person name="Nielsen K.F."/>
            <person name="Lyhne E.K."/>
            <person name="Kogle M.E."/>
            <person name="Kuo A."/>
            <person name="Riley R."/>
            <person name="Clum A."/>
            <person name="Nolan M."/>
            <person name="Lipzen A."/>
            <person name="Salamov A."/>
            <person name="Henrissat B."/>
            <person name="Wiebenga A."/>
            <person name="De Vries R.P."/>
            <person name="Grigoriev I.V."/>
            <person name="Mortensen U.H."/>
            <person name="Andersen M.R."/>
            <person name="Baker S.E."/>
        </authorList>
    </citation>
    <scope>NUCLEOTIDE SEQUENCE [LARGE SCALE GENOMIC DNA]</scope>
    <source>
        <strain evidence="2 3">IBT 23096</strain>
    </source>
</reference>
<dbReference type="VEuPathDB" id="FungiDB:P170DRAFT_7013"/>
<keyword evidence="1" id="KW-0812">Transmembrane</keyword>
<dbReference type="GeneID" id="36563044"/>
<organism evidence="2 3">
    <name type="scientific">Aspergillus steynii IBT 23096</name>
    <dbReference type="NCBI Taxonomy" id="1392250"/>
    <lineage>
        <taxon>Eukaryota</taxon>
        <taxon>Fungi</taxon>
        <taxon>Dikarya</taxon>
        <taxon>Ascomycota</taxon>
        <taxon>Pezizomycotina</taxon>
        <taxon>Eurotiomycetes</taxon>
        <taxon>Eurotiomycetidae</taxon>
        <taxon>Eurotiales</taxon>
        <taxon>Aspergillaceae</taxon>
        <taxon>Aspergillus</taxon>
        <taxon>Aspergillus subgen. Circumdati</taxon>
    </lineage>
</organism>
<name>A0A2I2GMC1_9EURO</name>
<dbReference type="AlphaFoldDB" id="A0A2I2GMC1"/>